<accession>A0A4Y7PV45</accession>
<dbReference type="InterPro" id="IPR029063">
    <property type="entry name" value="SAM-dependent_MTases_sf"/>
</dbReference>
<dbReference type="EMBL" id="ML170204">
    <property type="protein sequence ID" value="TDL18762.1"/>
    <property type="molecule type" value="Genomic_DNA"/>
</dbReference>
<dbReference type="SUPFAM" id="SSF53335">
    <property type="entry name" value="S-adenosyl-L-methionine-dependent methyltransferases"/>
    <property type="match status" value="1"/>
</dbReference>
<keyword evidence="2" id="KW-1185">Reference proteome</keyword>
<dbReference type="Gene3D" id="3.40.50.150">
    <property type="entry name" value="Vaccinia Virus protein VP39"/>
    <property type="match status" value="1"/>
</dbReference>
<dbReference type="OrthoDB" id="184880at2759"/>
<dbReference type="VEuPathDB" id="FungiDB:BD410DRAFT_466791"/>
<evidence type="ECO:0000313" key="2">
    <source>
        <dbReference type="Proteomes" id="UP000294933"/>
    </source>
</evidence>
<evidence type="ECO:0008006" key="3">
    <source>
        <dbReference type="Google" id="ProtNLM"/>
    </source>
</evidence>
<gene>
    <name evidence="1" type="ORF">BD410DRAFT_466791</name>
</gene>
<organism evidence="1 2">
    <name type="scientific">Rickenella mellea</name>
    <dbReference type="NCBI Taxonomy" id="50990"/>
    <lineage>
        <taxon>Eukaryota</taxon>
        <taxon>Fungi</taxon>
        <taxon>Dikarya</taxon>
        <taxon>Basidiomycota</taxon>
        <taxon>Agaricomycotina</taxon>
        <taxon>Agaricomycetes</taxon>
        <taxon>Hymenochaetales</taxon>
        <taxon>Rickenellaceae</taxon>
        <taxon>Rickenella</taxon>
    </lineage>
</organism>
<sequence>MRFLIFALSEDGWIKTLRNVRELLKPGGRLILFELNARFFHPKSVGLEHWKFDRNETFDKNLWWDRCNAVTQRSCIELNNFIPDLVSRLPSLLTSTGYKVESRTPLVTPIAALAHTRKGPNGISLTREDADSSGNIFGYVFNALTTMALRRGALQSLNGPVETEEGRMELVKDFEKGLWRDGAWIVYSEIIARRDG</sequence>
<name>A0A4Y7PV45_9AGAM</name>
<reference evidence="1 2" key="1">
    <citation type="submission" date="2018-06" db="EMBL/GenBank/DDBJ databases">
        <title>A transcriptomic atlas of mushroom development highlights an independent origin of complex multicellularity.</title>
        <authorList>
            <consortium name="DOE Joint Genome Institute"/>
            <person name="Krizsan K."/>
            <person name="Almasi E."/>
            <person name="Merenyi Z."/>
            <person name="Sahu N."/>
            <person name="Viragh M."/>
            <person name="Koszo T."/>
            <person name="Mondo S."/>
            <person name="Kiss B."/>
            <person name="Balint B."/>
            <person name="Kues U."/>
            <person name="Barry K."/>
            <person name="Hegedus J.C."/>
            <person name="Henrissat B."/>
            <person name="Johnson J."/>
            <person name="Lipzen A."/>
            <person name="Ohm R."/>
            <person name="Nagy I."/>
            <person name="Pangilinan J."/>
            <person name="Yan J."/>
            <person name="Xiong Y."/>
            <person name="Grigoriev I.V."/>
            <person name="Hibbett D.S."/>
            <person name="Nagy L.G."/>
        </authorList>
    </citation>
    <scope>NUCLEOTIDE SEQUENCE [LARGE SCALE GENOMIC DNA]</scope>
    <source>
        <strain evidence="1 2">SZMC22713</strain>
    </source>
</reference>
<dbReference type="Proteomes" id="UP000294933">
    <property type="component" value="Unassembled WGS sequence"/>
</dbReference>
<evidence type="ECO:0000313" key="1">
    <source>
        <dbReference type="EMBL" id="TDL18762.1"/>
    </source>
</evidence>
<proteinExistence type="predicted"/>
<dbReference type="AlphaFoldDB" id="A0A4Y7PV45"/>
<protein>
    <recommendedName>
        <fullName evidence="3">Methyltransferase domain-containing protein</fullName>
    </recommendedName>
</protein>